<comment type="similarity">
    <text evidence="2">Belongs to the FAD-binding monooxygenase family.</text>
</comment>
<dbReference type="GO" id="GO:0004497">
    <property type="term" value="F:monooxygenase activity"/>
    <property type="evidence" value="ECO:0007669"/>
    <property type="project" value="UniProtKB-KW"/>
</dbReference>
<dbReference type="SUPFAM" id="SSF51905">
    <property type="entry name" value="FAD/NAD(P)-binding domain"/>
    <property type="match status" value="2"/>
</dbReference>
<keyword evidence="7 8" id="KW-0503">Monooxygenase</keyword>
<sequence length="608" mass="67996">MSEQPGGALTDPNLGFDPEELHRRYLAERDKRLRPDGLAQYVTMQGRFASFAEDPYAPERVDREPLTDSVDVAILGGGFSGLITAGRLRQAGVESIRIIDKAGDFGGTWYWNRYPGIRCDVESYIYMPFLEELGYIPTEKYAKGEEIFAYCQALGKHFDLYSNACFQTQVTRIEWDDDDARWMIHTNRGDRMKARFVCLGSGSLHRPKLPGIPGIDEFRGRSFHTSRWDYSYTGGNSDGNLTRLRDKRVGIIGTGASAIQCIPHLGADAKQLIVFQRTPASVDIRNNMPTDPNWAATLQPGWQKKRIVNFTAILSGIPQEEDLVGDRWTDVWKRFGKMGSQANGDPATDADPAELLQLADYQKMEEIRARIDAVVTDKATADALKPWYNLFCKRPLYSDDYLQTFNRPNVMLVDTQGRGVDRITPAGVVCGDTEYELDCIVYATGFTVGVPPHEAGEFQIIGKGGVDMATRWADGCPSLHGIYAHGFPNMFMIGQGCQASLTVNVPHMLGEHAEHAGAIIKRCLDEHIAALEVRVDAEQTWSKIIKAKAVDRAKFEKECTPSYFNNEGQVDRPTILTRGYGGGPLEYVRLLEEWRISGLERDAELIVE</sequence>
<evidence type="ECO:0000256" key="5">
    <source>
        <dbReference type="ARBA" id="ARBA00022857"/>
    </source>
</evidence>
<geneLocation type="plasmid" evidence="8 9">
    <name>pJCM12687</name>
</geneLocation>
<evidence type="ECO:0000256" key="2">
    <source>
        <dbReference type="ARBA" id="ARBA00010139"/>
    </source>
</evidence>
<evidence type="ECO:0000256" key="6">
    <source>
        <dbReference type="ARBA" id="ARBA00023002"/>
    </source>
</evidence>
<keyword evidence="4" id="KW-0274">FAD</keyword>
<dbReference type="RefSeq" id="WP_232080459.1">
    <property type="nucleotide sequence ID" value="NZ_AP022607.1"/>
</dbReference>
<keyword evidence="6" id="KW-0560">Oxidoreductase</keyword>
<dbReference type="InterPro" id="IPR020946">
    <property type="entry name" value="Flavin_mOase-like"/>
</dbReference>
<keyword evidence="8" id="KW-0614">Plasmid</keyword>
<evidence type="ECO:0000256" key="3">
    <source>
        <dbReference type="ARBA" id="ARBA00022630"/>
    </source>
</evidence>
<organism evidence="8 9">
    <name type="scientific">Mycobacterium branderi</name>
    <dbReference type="NCBI Taxonomy" id="43348"/>
    <lineage>
        <taxon>Bacteria</taxon>
        <taxon>Bacillati</taxon>
        <taxon>Actinomycetota</taxon>
        <taxon>Actinomycetes</taxon>
        <taxon>Mycobacteriales</taxon>
        <taxon>Mycobacteriaceae</taxon>
        <taxon>Mycobacterium</taxon>
    </lineage>
</organism>
<evidence type="ECO:0000313" key="8">
    <source>
        <dbReference type="EMBL" id="BBZ15491.1"/>
    </source>
</evidence>
<evidence type="ECO:0000313" key="9">
    <source>
        <dbReference type="Proteomes" id="UP000467379"/>
    </source>
</evidence>
<evidence type="ECO:0000256" key="1">
    <source>
        <dbReference type="ARBA" id="ARBA00001974"/>
    </source>
</evidence>
<protein>
    <submittedName>
        <fullName evidence="8">Monooxygenase</fullName>
    </submittedName>
</protein>
<comment type="cofactor">
    <cofactor evidence="1">
        <name>FAD</name>
        <dbReference type="ChEBI" id="CHEBI:57692"/>
    </cofactor>
</comment>
<keyword evidence="3" id="KW-0285">Flavoprotein</keyword>
<keyword evidence="5" id="KW-0521">NADP</keyword>
<dbReference type="InterPro" id="IPR036188">
    <property type="entry name" value="FAD/NAD-bd_sf"/>
</dbReference>
<name>A0ABN6BCL4_9MYCO</name>
<dbReference type="EMBL" id="AP022607">
    <property type="protein sequence ID" value="BBZ15491.1"/>
    <property type="molecule type" value="Genomic_DNA"/>
</dbReference>
<dbReference type="Pfam" id="PF00743">
    <property type="entry name" value="FMO-like"/>
    <property type="match status" value="1"/>
</dbReference>
<dbReference type="InterPro" id="IPR050775">
    <property type="entry name" value="FAD-binding_Monooxygenases"/>
</dbReference>
<accession>A0ABN6BCL4</accession>
<dbReference type="Proteomes" id="UP000467379">
    <property type="component" value="Plasmid pJCM12687"/>
</dbReference>
<dbReference type="PANTHER" id="PTHR43098">
    <property type="entry name" value="L-ORNITHINE N(5)-MONOOXYGENASE-RELATED"/>
    <property type="match status" value="1"/>
</dbReference>
<proteinExistence type="inferred from homology"/>
<reference evidence="8 9" key="1">
    <citation type="journal article" date="2019" name="Emerg. Microbes Infect.">
        <title>Comprehensive subspecies identification of 175 nontuberculous mycobacteria species based on 7547 genomic profiles.</title>
        <authorList>
            <person name="Matsumoto Y."/>
            <person name="Kinjo T."/>
            <person name="Motooka D."/>
            <person name="Nabeya D."/>
            <person name="Jung N."/>
            <person name="Uechi K."/>
            <person name="Horii T."/>
            <person name="Iida T."/>
            <person name="Fujita J."/>
            <person name="Nakamura S."/>
        </authorList>
    </citation>
    <scope>NUCLEOTIDE SEQUENCE [LARGE SCALE GENOMIC DNA]</scope>
    <source>
        <strain evidence="8 9">JCM 12687</strain>
        <plasmid evidence="8">pJCM12687</plasmid>
    </source>
</reference>
<evidence type="ECO:0000256" key="4">
    <source>
        <dbReference type="ARBA" id="ARBA00022827"/>
    </source>
</evidence>
<evidence type="ECO:0000256" key="7">
    <source>
        <dbReference type="ARBA" id="ARBA00023033"/>
    </source>
</evidence>
<dbReference type="Gene3D" id="3.50.50.60">
    <property type="entry name" value="FAD/NAD(P)-binding domain"/>
    <property type="match status" value="2"/>
</dbReference>
<dbReference type="PANTHER" id="PTHR43098:SF4">
    <property type="entry name" value="BLR3857 PROTEIN"/>
    <property type="match status" value="1"/>
</dbReference>
<gene>
    <name evidence="8" type="ORF">MBRA_56860</name>
</gene>
<keyword evidence="9" id="KW-1185">Reference proteome</keyword>